<organism evidence="1 2">
    <name type="scientific">Penicillium chrysogenum</name>
    <name type="common">Penicillium notatum</name>
    <dbReference type="NCBI Taxonomy" id="5076"/>
    <lineage>
        <taxon>Eukaryota</taxon>
        <taxon>Fungi</taxon>
        <taxon>Dikarya</taxon>
        <taxon>Ascomycota</taxon>
        <taxon>Pezizomycotina</taxon>
        <taxon>Eurotiomycetes</taxon>
        <taxon>Eurotiomycetidae</taxon>
        <taxon>Eurotiales</taxon>
        <taxon>Aspergillaceae</taxon>
        <taxon>Penicillium</taxon>
        <taxon>Penicillium chrysogenum species complex</taxon>
    </lineage>
</organism>
<name>A0ABQ8WA98_PENCH</name>
<dbReference type="Pfam" id="PF13489">
    <property type="entry name" value="Methyltransf_23"/>
    <property type="match status" value="1"/>
</dbReference>
<proteinExistence type="predicted"/>
<dbReference type="InterPro" id="IPR029063">
    <property type="entry name" value="SAM-dependent_MTases_sf"/>
</dbReference>
<protein>
    <recommendedName>
        <fullName evidence="3">S-adenosyl-L-methionine-dependent methyltransferase</fullName>
    </recommendedName>
</protein>
<dbReference type="PANTHER" id="PTHR43591">
    <property type="entry name" value="METHYLTRANSFERASE"/>
    <property type="match status" value="1"/>
</dbReference>
<sequence>MANQTIAIVRRNQPPALRVPIIDLLTCRSQDHDLYRANSAYAPEDWESQTTSIGSSINRGLVENGRRYQTLRPEEYFIPSDDQQFESYQAGHLVALATHPDEMNPLFLSPIGYSPTAVPLNKRPQHILDIGTGNGTWAIDVADIFPCAIIRGVDLFPPPVTWVPPNCVLEVDNVLQKWTWSEKFDLIHMRHMTGSFSPLEWELVYKHCYDNLRIGGWIEQVEMSFIVQTDDGSLPPDNVLSHIGPNIIWCGTHAGRPCDTVDTISSSIRKAGYINVHEKTYKWPIGPWPKEKQLKEVGTVNFQHWITGLEGWCMWLFTKFGEPQPWAKEEVHVYVAQLRKELKNPHHHVWHRVRRVWAQKPAAVKDV</sequence>
<dbReference type="EMBL" id="JAPVEB010000008">
    <property type="protein sequence ID" value="KAJ5260461.1"/>
    <property type="molecule type" value="Genomic_DNA"/>
</dbReference>
<evidence type="ECO:0000313" key="2">
    <source>
        <dbReference type="Proteomes" id="UP001220256"/>
    </source>
</evidence>
<comment type="caution">
    <text evidence="1">The sequence shown here is derived from an EMBL/GenBank/DDBJ whole genome shotgun (WGS) entry which is preliminary data.</text>
</comment>
<keyword evidence="2" id="KW-1185">Reference proteome</keyword>
<evidence type="ECO:0000313" key="1">
    <source>
        <dbReference type="EMBL" id="KAJ5260461.1"/>
    </source>
</evidence>
<dbReference type="SUPFAM" id="SSF53335">
    <property type="entry name" value="S-adenosyl-L-methionine-dependent methyltransferases"/>
    <property type="match status" value="1"/>
</dbReference>
<dbReference type="PANTHER" id="PTHR43591:SF105">
    <property type="entry name" value="METHYLTRANSFERASE DOMAIN-CONTAINING PROTEIN-RELATED"/>
    <property type="match status" value="1"/>
</dbReference>
<dbReference type="CDD" id="cd02440">
    <property type="entry name" value="AdoMet_MTases"/>
    <property type="match status" value="1"/>
</dbReference>
<dbReference type="Proteomes" id="UP001220256">
    <property type="component" value="Unassembled WGS sequence"/>
</dbReference>
<evidence type="ECO:0008006" key="3">
    <source>
        <dbReference type="Google" id="ProtNLM"/>
    </source>
</evidence>
<gene>
    <name evidence="1" type="ORF">N7505_009842</name>
</gene>
<accession>A0ABQ8WA98</accession>
<dbReference type="Gene3D" id="3.40.50.150">
    <property type="entry name" value="Vaccinia Virus protein VP39"/>
    <property type="match status" value="1"/>
</dbReference>
<reference evidence="1 2" key="1">
    <citation type="journal article" date="2023" name="IMA Fungus">
        <title>Comparative genomic study of the Penicillium genus elucidates a diverse pangenome and 15 lateral gene transfer events.</title>
        <authorList>
            <person name="Petersen C."/>
            <person name="Sorensen T."/>
            <person name="Nielsen M.R."/>
            <person name="Sondergaard T.E."/>
            <person name="Sorensen J.L."/>
            <person name="Fitzpatrick D.A."/>
            <person name="Frisvad J.C."/>
            <person name="Nielsen K.L."/>
        </authorList>
    </citation>
    <scope>NUCLEOTIDE SEQUENCE [LARGE SCALE GENOMIC DNA]</scope>
    <source>
        <strain evidence="1 2">IBT 3361</strain>
    </source>
</reference>